<evidence type="ECO:0000256" key="3">
    <source>
        <dbReference type="ARBA" id="ARBA00005002"/>
    </source>
</evidence>
<dbReference type="HAMAP" id="MF_00388">
    <property type="entry name" value="LpxC"/>
    <property type="match status" value="1"/>
</dbReference>
<feature type="binding site" evidence="12">
    <location>
        <position position="78"/>
    </location>
    <ligand>
        <name>Zn(2+)</name>
        <dbReference type="ChEBI" id="CHEBI:29105"/>
    </ligand>
</feature>
<comment type="pathway">
    <text evidence="3 12">Glycolipid biosynthesis; lipid IV(A) biosynthesis; lipid IV(A) from (3R)-3-hydroxytetradecanoyl-[acyl-carrier-protein] and UDP-N-acetyl-alpha-D-glucosamine: step 2/6.</text>
</comment>
<keyword evidence="9 12" id="KW-0862">Zinc</keyword>
<keyword evidence="7 12" id="KW-0479">Metal-binding</keyword>
<dbReference type="GO" id="GO:0103117">
    <property type="term" value="F:UDP-3-O-acyl-N-acetylglucosamine deacetylase activity"/>
    <property type="evidence" value="ECO:0007669"/>
    <property type="project" value="UniProtKB-UniRule"/>
</dbReference>
<keyword evidence="8 12" id="KW-0378">Hydrolase</keyword>
<comment type="cofactor">
    <cofactor evidence="1 12">
        <name>Zn(2+)</name>
        <dbReference type="ChEBI" id="CHEBI:29105"/>
    </cofactor>
</comment>
<dbReference type="PANTHER" id="PTHR33694">
    <property type="entry name" value="UDP-3-O-ACYL-N-ACETYLGLUCOSAMINE DEACETYLASE 1, MITOCHONDRIAL-RELATED"/>
    <property type="match status" value="1"/>
</dbReference>
<comment type="catalytic activity">
    <reaction evidence="11 12">
        <text>a UDP-3-O-[(3R)-3-hydroxyacyl]-N-acetyl-alpha-D-glucosamine + H2O = a UDP-3-O-[(3R)-3-hydroxyacyl]-alpha-D-glucosamine + acetate</text>
        <dbReference type="Rhea" id="RHEA:67816"/>
        <dbReference type="ChEBI" id="CHEBI:15377"/>
        <dbReference type="ChEBI" id="CHEBI:30089"/>
        <dbReference type="ChEBI" id="CHEBI:137740"/>
        <dbReference type="ChEBI" id="CHEBI:173225"/>
        <dbReference type="EC" id="3.5.1.108"/>
    </reaction>
</comment>
<comment type="similarity">
    <text evidence="12">Belongs to the LpxC family.</text>
</comment>
<dbReference type="SUPFAM" id="SSF54211">
    <property type="entry name" value="Ribosomal protein S5 domain 2-like"/>
    <property type="match status" value="2"/>
</dbReference>
<evidence type="ECO:0000256" key="12">
    <source>
        <dbReference type="HAMAP-Rule" id="MF_00388"/>
    </source>
</evidence>
<evidence type="ECO:0000256" key="8">
    <source>
        <dbReference type="ARBA" id="ARBA00022801"/>
    </source>
</evidence>
<organism evidence="13">
    <name type="scientific">Candidatus Moduliflexus flocculans</name>
    <dbReference type="NCBI Taxonomy" id="1499966"/>
    <lineage>
        <taxon>Bacteria</taxon>
        <taxon>Candidatus Moduliflexota</taxon>
        <taxon>Candidatus Moduliflexia</taxon>
        <taxon>Candidatus Moduliflexales</taxon>
        <taxon>Candidatus Moduliflexaceae</taxon>
    </lineage>
</organism>
<reference evidence="13" key="1">
    <citation type="journal article" date="2015" name="PeerJ">
        <title>First genomic representation of candidate bacterial phylum KSB3 points to enhanced environmental sensing as a trigger of wastewater bulking.</title>
        <authorList>
            <person name="Sekiguchi Y."/>
            <person name="Ohashi A."/>
            <person name="Parks D.H."/>
            <person name="Yamauchi T."/>
            <person name="Tyson G.W."/>
            <person name="Hugenholtz P."/>
        </authorList>
    </citation>
    <scope>NUCLEOTIDE SEQUENCE [LARGE SCALE GENOMIC DNA]</scope>
</reference>
<protein>
    <recommendedName>
        <fullName evidence="4 12">UDP-3-O-acyl-N-acetylglucosamine deacetylase</fullName>
        <shortName evidence="12">UDP-3-O-acyl-GlcNAc deacetylase</shortName>
        <ecNumber evidence="4 12">3.5.1.108</ecNumber>
    </recommendedName>
    <alternativeName>
        <fullName evidence="12">UDP-3-O-[R-3-hydroxymyristoyl]-N-acetylglucosamine deacetylase</fullName>
    </alternativeName>
</protein>
<dbReference type="Pfam" id="PF03331">
    <property type="entry name" value="LpxC"/>
    <property type="match status" value="1"/>
</dbReference>
<keyword evidence="5 12" id="KW-0444">Lipid biosynthesis</keyword>
<dbReference type="UniPathway" id="UPA00359">
    <property type="reaction ID" value="UER00478"/>
</dbReference>
<evidence type="ECO:0000256" key="11">
    <source>
        <dbReference type="ARBA" id="ARBA00024535"/>
    </source>
</evidence>
<evidence type="ECO:0000256" key="9">
    <source>
        <dbReference type="ARBA" id="ARBA00022833"/>
    </source>
</evidence>
<feature type="active site" description="Proton donor" evidence="12">
    <location>
        <position position="262"/>
    </location>
</feature>
<comment type="function">
    <text evidence="2 12">Catalyzes the hydrolysis of UDP-3-O-myristoyl-N-acetylglucosamine to form UDP-3-O-myristoylglucosamine and acetate, the committed step in lipid A biosynthesis.</text>
</comment>
<feature type="binding site" evidence="12">
    <location>
        <position position="235"/>
    </location>
    <ligand>
        <name>Zn(2+)</name>
        <dbReference type="ChEBI" id="CHEBI:29105"/>
    </ligand>
</feature>
<dbReference type="InterPro" id="IPR011334">
    <property type="entry name" value="UDP-acyl_GlcNac_deAcase_C"/>
</dbReference>
<evidence type="ECO:0000256" key="10">
    <source>
        <dbReference type="ARBA" id="ARBA00023098"/>
    </source>
</evidence>
<dbReference type="Gene3D" id="3.30.230.20">
    <property type="entry name" value="lpxc deacetylase, domain 1"/>
    <property type="match status" value="1"/>
</dbReference>
<evidence type="ECO:0000256" key="6">
    <source>
        <dbReference type="ARBA" id="ARBA00022556"/>
    </source>
</evidence>
<dbReference type="PANTHER" id="PTHR33694:SF1">
    <property type="entry name" value="UDP-3-O-ACYL-N-ACETYLGLUCOSAMINE DEACETYLASE 1, MITOCHONDRIAL-RELATED"/>
    <property type="match status" value="1"/>
</dbReference>
<gene>
    <name evidence="12" type="primary">lpxC</name>
    <name evidence="13" type="ORF">U14_02126</name>
</gene>
<evidence type="ECO:0000256" key="1">
    <source>
        <dbReference type="ARBA" id="ARBA00001947"/>
    </source>
</evidence>
<dbReference type="HOGENOM" id="CLU_046528_1_0_0"/>
<dbReference type="GO" id="GO:0046872">
    <property type="term" value="F:metal ion binding"/>
    <property type="evidence" value="ECO:0007669"/>
    <property type="project" value="UniProtKB-KW"/>
</dbReference>
<dbReference type="Proteomes" id="UP000030700">
    <property type="component" value="Unassembled WGS sequence"/>
</dbReference>
<dbReference type="InterPro" id="IPR015870">
    <property type="entry name" value="UDP-acyl_N-AcGlcN_deAcase_N"/>
</dbReference>
<evidence type="ECO:0000313" key="13">
    <source>
        <dbReference type="EMBL" id="GAK50884.1"/>
    </source>
</evidence>
<evidence type="ECO:0000256" key="5">
    <source>
        <dbReference type="ARBA" id="ARBA00022516"/>
    </source>
</evidence>
<evidence type="ECO:0000313" key="14">
    <source>
        <dbReference type="Proteomes" id="UP000030700"/>
    </source>
</evidence>
<dbReference type="EC" id="3.5.1.108" evidence="4 12"/>
<name>A0A0S6VX62_9BACT</name>
<evidence type="ECO:0000256" key="4">
    <source>
        <dbReference type="ARBA" id="ARBA00012745"/>
    </source>
</evidence>
<sequence>MHTQHTIKTQVSCSGIGLHTGNPVNMTFHPASPQSGIVFKRIDIDGYPTIKVSPEHIGDLSYATTIQQGDISIKTIEHVLSAVSALGITNLLIELDSNEPPILDGSAACFVDMLLDAGLTSQRGQTRVMQVRQSLEVRHKDSIMSVEPFDGLKITYTIDFPNPLIGTQTKTMRVTPLAYMSDLAHARTFCMYEEIEYLWKMGLSKGGSLDNAVVFGRDRVMNDAPLRYADEPVRHKMLDLIGDLTFLGHPICGHIKVYKGGHLLHTKFVKELLAHPETWRYVVERDIDEHLTITPRNASNEAGLLVQPAFAS</sequence>
<keyword evidence="6 12" id="KW-0441">Lipid A biosynthesis</keyword>
<proteinExistence type="inferred from homology"/>
<dbReference type="STRING" id="1499966.U14_02126"/>
<evidence type="ECO:0000256" key="7">
    <source>
        <dbReference type="ARBA" id="ARBA00022723"/>
    </source>
</evidence>
<keyword evidence="14" id="KW-1185">Reference proteome</keyword>
<feature type="binding site" evidence="12">
    <location>
        <position position="239"/>
    </location>
    <ligand>
        <name>Zn(2+)</name>
        <dbReference type="ChEBI" id="CHEBI:29105"/>
    </ligand>
</feature>
<accession>A0A0S6VX62</accession>
<dbReference type="NCBIfam" id="TIGR00325">
    <property type="entry name" value="lpxC"/>
    <property type="match status" value="1"/>
</dbReference>
<keyword evidence="10 12" id="KW-0443">Lipid metabolism</keyword>
<dbReference type="InterPro" id="IPR020568">
    <property type="entry name" value="Ribosomal_Su5_D2-typ_SF"/>
</dbReference>
<dbReference type="GO" id="GO:0009245">
    <property type="term" value="P:lipid A biosynthetic process"/>
    <property type="evidence" value="ECO:0007669"/>
    <property type="project" value="UniProtKB-UniRule"/>
</dbReference>
<dbReference type="Gene3D" id="3.30.1700.10">
    <property type="entry name" value="lpxc deacetylase, domain 2"/>
    <property type="match status" value="1"/>
</dbReference>
<dbReference type="EMBL" id="DF820456">
    <property type="protein sequence ID" value="GAK50884.1"/>
    <property type="molecule type" value="Genomic_DNA"/>
</dbReference>
<dbReference type="AlphaFoldDB" id="A0A0S6VX62"/>
<dbReference type="GO" id="GO:0016020">
    <property type="term" value="C:membrane"/>
    <property type="evidence" value="ECO:0007669"/>
    <property type="project" value="GOC"/>
</dbReference>
<dbReference type="InterPro" id="IPR004463">
    <property type="entry name" value="UDP-acyl_GlcNac_deAcase"/>
</dbReference>
<evidence type="ECO:0000256" key="2">
    <source>
        <dbReference type="ARBA" id="ARBA00002923"/>
    </source>
</evidence>